<keyword evidence="3" id="KW-1185">Reference proteome</keyword>
<organism evidence="2 3">
    <name type="scientific">Aldrovandia affinis</name>
    <dbReference type="NCBI Taxonomy" id="143900"/>
    <lineage>
        <taxon>Eukaryota</taxon>
        <taxon>Metazoa</taxon>
        <taxon>Chordata</taxon>
        <taxon>Craniata</taxon>
        <taxon>Vertebrata</taxon>
        <taxon>Euteleostomi</taxon>
        <taxon>Actinopterygii</taxon>
        <taxon>Neopterygii</taxon>
        <taxon>Teleostei</taxon>
        <taxon>Notacanthiformes</taxon>
        <taxon>Halosauridae</taxon>
        <taxon>Aldrovandia</taxon>
    </lineage>
</organism>
<accession>A0AAD7WK19</accession>
<sequence length="118" mass="12800">MEREQSPSLFPFPGVCQGLRPELCHVSTPARELCGNCYCNWPLGPRGLKDEPRLSSLSREGSLGQGPQRGHEAQPKLYTLSGALLTTPGPGFSGNRPESCLSQGWHSEKQGLALVPSW</sequence>
<proteinExistence type="predicted"/>
<comment type="caution">
    <text evidence="2">The sequence shown here is derived from an EMBL/GenBank/DDBJ whole genome shotgun (WGS) entry which is preliminary data.</text>
</comment>
<dbReference type="EMBL" id="JAINUG010000087">
    <property type="protein sequence ID" value="KAJ8398879.1"/>
    <property type="molecule type" value="Genomic_DNA"/>
</dbReference>
<name>A0AAD7WK19_9TELE</name>
<reference evidence="2" key="1">
    <citation type="journal article" date="2023" name="Science">
        <title>Genome structures resolve the early diversification of teleost fishes.</title>
        <authorList>
            <person name="Parey E."/>
            <person name="Louis A."/>
            <person name="Montfort J."/>
            <person name="Bouchez O."/>
            <person name="Roques C."/>
            <person name="Iampietro C."/>
            <person name="Lluch J."/>
            <person name="Castinel A."/>
            <person name="Donnadieu C."/>
            <person name="Desvignes T."/>
            <person name="Floi Bucao C."/>
            <person name="Jouanno E."/>
            <person name="Wen M."/>
            <person name="Mejri S."/>
            <person name="Dirks R."/>
            <person name="Jansen H."/>
            <person name="Henkel C."/>
            <person name="Chen W.J."/>
            <person name="Zahm M."/>
            <person name="Cabau C."/>
            <person name="Klopp C."/>
            <person name="Thompson A.W."/>
            <person name="Robinson-Rechavi M."/>
            <person name="Braasch I."/>
            <person name="Lecointre G."/>
            <person name="Bobe J."/>
            <person name="Postlethwait J.H."/>
            <person name="Berthelot C."/>
            <person name="Roest Crollius H."/>
            <person name="Guiguen Y."/>
        </authorList>
    </citation>
    <scope>NUCLEOTIDE SEQUENCE</scope>
    <source>
        <strain evidence="2">NC1722</strain>
    </source>
</reference>
<evidence type="ECO:0000313" key="3">
    <source>
        <dbReference type="Proteomes" id="UP001221898"/>
    </source>
</evidence>
<gene>
    <name evidence="2" type="ORF">AAFF_G00417870</name>
</gene>
<evidence type="ECO:0000313" key="2">
    <source>
        <dbReference type="EMBL" id="KAJ8398879.1"/>
    </source>
</evidence>
<dbReference type="Proteomes" id="UP001221898">
    <property type="component" value="Unassembled WGS sequence"/>
</dbReference>
<protein>
    <submittedName>
        <fullName evidence="2">Uncharacterized protein</fullName>
    </submittedName>
</protein>
<evidence type="ECO:0000256" key="1">
    <source>
        <dbReference type="SAM" id="MobiDB-lite"/>
    </source>
</evidence>
<dbReference type="AlphaFoldDB" id="A0AAD7WK19"/>
<feature type="region of interest" description="Disordered" evidence="1">
    <location>
        <begin position="50"/>
        <end position="74"/>
    </location>
</feature>